<dbReference type="PROSITE" id="PS00086">
    <property type="entry name" value="CYTOCHROME_P450"/>
    <property type="match status" value="1"/>
</dbReference>
<keyword evidence="10" id="KW-1185">Reference proteome</keyword>
<dbReference type="GO" id="GO:0005506">
    <property type="term" value="F:iron ion binding"/>
    <property type="evidence" value="ECO:0007669"/>
    <property type="project" value="InterPro"/>
</dbReference>
<dbReference type="InterPro" id="IPR001128">
    <property type="entry name" value="Cyt_P450"/>
</dbReference>
<evidence type="ECO:0000256" key="2">
    <source>
        <dbReference type="ARBA" id="ARBA00010617"/>
    </source>
</evidence>
<dbReference type="InterPro" id="IPR017972">
    <property type="entry name" value="Cyt_P450_CS"/>
</dbReference>
<keyword evidence="6 7" id="KW-0349">Heme</keyword>
<keyword evidence="4 7" id="KW-0560">Oxidoreductase</keyword>
<name>A0A6A5R5Q2_9PLEO</name>
<dbReference type="GO" id="GO:0020037">
    <property type="term" value="F:heme binding"/>
    <property type="evidence" value="ECO:0007669"/>
    <property type="project" value="InterPro"/>
</dbReference>
<dbReference type="GO" id="GO:0004497">
    <property type="term" value="F:monooxygenase activity"/>
    <property type="evidence" value="ECO:0007669"/>
    <property type="project" value="UniProtKB-KW"/>
</dbReference>
<evidence type="ECO:0000313" key="9">
    <source>
        <dbReference type="EMBL" id="KAF1923042.1"/>
    </source>
</evidence>
<dbReference type="InterPro" id="IPR050121">
    <property type="entry name" value="Cytochrome_P450_monoxygenase"/>
</dbReference>
<dbReference type="Proteomes" id="UP000800082">
    <property type="component" value="Unassembled WGS sequence"/>
</dbReference>
<dbReference type="EMBL" id="ML979011">
    <property type="protein sequence ID" value="KAF1923042.1"/>
    <property type="molecule type" value="Genomic_DNA"/>
</dbReference>
<feature type="binding site" description="axial binding residue" evidence="6">
    <location>
        <position position="430"/>
    </location>
    <ligand>
        <name>heme</name>
        <dbReference type="ChEBI" id="CHEBI:30413"/>
    </ligand>
    <ligandPart>
        <name>Fe</name>
        <dbReference type="ChEBI" id="CHEBI:18248"/>
    </ligandPart>
</feature>
<evidence type="ECO:0000256" key="5">
    <source>
        <dbReference type="ARBA" id="ARBA00023004"/>
    </source>
</evidence>
<keyword evidence="5 6" id="KW-0408">Iron</keyword>
<dbReference type="GO" id="GO:0016705">
    <property type="term" value="F:oxidoreductase activity, acting on paired donors, with incorporation or reduction of molecular oxygen"/>
    <property type="evidence" value="ECO:0007669"/>
    <property type="project" value="InterPro"/>
</dbReference>
<protein>
    <submittedName>
        <fullName evidence="9">Putative benzoate 4-monooxygenase cytochrome P450</fullName>
    </submittedName>
</protein>
<reference evidence="9" key="1">
    <citation type="journal article" date="2020" name="Stud. Mycol.">
        <title>101 Dothideomycetes genomes: a test case for predicting lifestyles and emergence of pathogens.</title>
        <authorList>
            <person name="Haridas S."/>
            <person name="Albert R."/>
            <person name="Binder M."/>
            <person name="Bloem J."/>
            <person name="Labutti K."/>
            <person name="Salamov A."/>
            <person name="Andreopoulos B."/>
            <person name="Baker S."/>
            <person name="Barry K."/>
            <person name="Bills G."/>
            <person name="Bluhm B."/>
            <person name="Cannon C."/>
            <person name="Castanera R."/>
            <person name="Culley D."/>
            <person name="Daum C."/>
            <person name="Ezra D."/>
            <person name="Gonzalez J."/>
            <person name="Henrissat B."/>
            <person name="Kuo A."/>
            <person name="Liang C."/>
            <person name="Lipzen A."/>
            <person name="Lutzoni F."/>
            <person name="Magnuson J."/>
            <person name="Mondo S."/>
            <person name="Nolan M."/>
            <person name="Ohm R."/>
            <person name="Pangilinan J."/>
            <person name="Park H.-J."/>
            <person name="Ramirez L."/>
            <person name="Alfaro M."/>
            <person name="Sun H."/>
            <person name="Tritt A."/>
            <person name="Yoshinaga Y."/>
            <person name="Zwiers L.-H."/>
            <person name="Turgeon B."/>
            <person name="Goodwin S."/>
            <person name="Spatafora J."/>
            <person name="Crous P."/>
            <person name="Grigoriev I."/>
        </authorList>
    </citation>
    <scope>NUCLEOTIDE SEQUENCE</scope>
    <source>
        <strain evidence="9">CBS 183.55</strain>
    </source>
</reference>
<evidence type="ECO:0000256" key="6">
    <source>
        <dbReference type="PIRSR" id="PIRSR602401-1"/>
    </source>
</evidence>
<keyword evidence="3 6" id="KW-0479">Metal-binding</keyword>
<evidence type="ECO:0000313" key="10">
    <source>
        <dbReference type="Proteomes" id="UP000800082"/>
    </source>
</evidence>
<comment type="cofactor">
    <cofactor evidence="1 6">
        <name>heme</name>
        <dbReference type="ChEBI" id="CHEBI:30413"/>
    </cofactor>
</comment>
<accession>A0A6A5R5Q2</accession>
<comment type="similarity">
    <text evidence="2 7">Belongs to the cytochrome P450 family.</text>
</comment>
<dbReference type="SUPFAM" id="SSF48264">
    <property type="entry name" value="Cytochrome P450"/>
    <property type="match status" value="1"/>
</dbReference>
<dbReference type="InterPro" id="IPR036396">
    <property type="entry name" value="Cyt_P450_sf"/>
</dbReference>
<dbReference type="CDD" id="cd11059">
    <property type="entry name" value="CYP_fungal"/>
    <property type="match status" value="1"/>
</dbReference>
<dbReference type="Gene3D" id="1.10.630.10">
    <property type="entry name" value="Cytochrome P450"/>
    <property type="match status" value="1"/>
</dbReference>
<dbReference type="GeneID" id="54347056"/>
<dbReference type="Pfam" id="PF00067">
    <property type="entry name" value="p450"/>
    <property type="match status" value="1"/>
</dbReference>
<dbReference type="OrthoDB" id="1470350at2759"/>
<gene>
    <name evidence="9" type="ORF">M421DRAFT_334696</name>
</gene>
<evidence type="ECO:0000256" key="7">
    <source>
        <dbReference type="RuleBase" id="RU000461"/>
    </source>
</evidence>
<evidence type="ECO:0000256" key="8">
    <source>
        <dbReference type="SAM" id="SignalP"/>
    </source>
</evidence>
<keyword evidence="8" id="KW-0732">Signal</keyword>
<proteinExistence type="inferred from homology"/>
<dbReference type="InterPro" id="IPR002401">
    <property type="entry name" value="Cyt_P450_E_grp-I"/>
</dbReference>
<evidence type="ECO:0000256" key="1">
    <source>
        <dbReference type="ARBA" id="ARBA00001971"/>
    </source>
</evidence>
<evidence type="ECO:0000256" key="3">
    <source>
        <dbReference type="ARBA" id="ARBA00022723"/>
    </source>
</evidence>
<organism evidence="9 10">
    <name type="scientific">Didymella exigua CBS 183.55</name>
    <dbReference type="NCBI Taxonomy" id="1150837"/>
    <lineage>
        <taxon>Eukaryota</taxon>
        <taxon>Fungi</taxon>
        <taxon>Dikarya</taxon>
        <taxon>Ascomycota</taxon>
        <taxon>Pezizomycotina</taxon>
        <taxon>Dothideomycetes</taxon>
        <taxon>Pleosporomycetidae</taxon>
        <taxon>Pleosporales</taxon>
        <taxon>Pleosporineae</taxon>
        <taxon>Didymellaceae</taxon>
        <taxon>Didymella</taxon>
    </lineage>
</organism>
<sequence length="487" mass="54970">MHIFLLSALVVILAGGVNLVVTLIQRASSPLSSVPGPWYSRWTSAVSTYYWLRGELPMYIQKLHEQYGHVVRVNPHAVDFSSVSAARQIHSYTRPFLKAKMYDIFRTKTSAINIFSTRDPVAHARHRKLLSAPISESGLRSVEHIVRGRVDLAIERMAEEIKMTGRTDVLKWWLFYTTDVIGELTFSESFRMLEQGKMNTYTKDLQDLASKLGVRVAFPTLIKIASYIPLPKFSAAYEASQRMRAYAETSISRYERIVAAEPDTLKPSLFHKLFNANEETMSRAEIVANAQAYITAGSDTTAHSLTYLTWAVCRDPTIKAKLVAELQSLPEQFVDEDLRKLTYLDQVIVETLRCYAAAPALLPRDVPSGGCVIDGYRMPEGTEVQTQAYSMHRNADAFPDPYEFQPERWEAPTKDMKDAWMPFGGGARVCIGLHLAKMELRLGAAKFFRTFPNAKVSSLDGFSDADMEQVIFFLMYPKGKRCLIQSS</sequence>
<dbReference type="PRINTS" id="PR00463">
    <property type="entry name" value="EP450I"/>
</dbReference>
<feature type="signal peptide" evidence="8">
    <location>
        <begin position="1"/>
        <end position="16"/>
    </location>
</feature>
<evidence type="ECO:0000256" key="4">
    <source>
        <dbReference type="ARBA" id="ARBA00023002"/>
    </source>
</evidence>
<feature type="chain" id="PRO_5025574065" evidence="8">
    <location>
        <begin position="17"/>
        <end position="487"/>
    </location>
</feature>
<dbReference type="PANTHER" id="PTHR24305:SF96">
    <property type="entry name" value="CYTOCHROME P450 MONOOXYGENASE STCB-RELATED"/>
    <property type="match status" value="1"/>
</dbReference>
<dbReference type="PANTHER" id="PTHR24305">
    <property type="entry name" value="CYTOCHROME P450"/>
    <property type="match status" value="1"/>
</dbReference>
<dbReference type="PRINTS" id="PR00385">
    <property type="entry name" value="P450"/>
</dbReference>
<keyword evidence="7 9" id="KW-0503">Monooxygenase</keyword>
<dbReference type="RefSeq" id="XP_033443295.1">
    <property type="nucleotide sequence ID" value="XM_033589409.1"/>
</dbReference>
<dbReference type="AlphaFoldDB" id="A0A6A5R5Q2"/>